<sequence>MKNIFSFLITLLICTLALAAQAQTSGSLSGLVKDETGQPLSYGTVALVKSPSAEVVGGAGVEVDGTFKISAPASGTYFLKITVIGFAPFQTGPFTVTGAGFNKNFGALVVKADAKQLNEVKVEAMRPTIINHPDKMVVSVEGTAMAAGSTALEVLTKSPGVWVDQDGNLQLNGKAGVKVMIDGKLTYLSGKQLQTMLQSMPADNVKDLEIISNPSSKFDAEGNSGIININLKRNVQTGFNGSVYSGYQYNGEDGYNLGGNVNYKEKSWSSFASADMARRVNLRTNTMYREFHQNGTKTIFDQAGDEQGVRDIPSVRLGADVDLSEKHSLGIGYNWTSLSFDNYYNTNTYLLKENQAQSQYIEARNTIDGRYYNSTLNGHYQYKVDTLGSTLAADLDYVTILDEDRSRFGNTYRLVGASTPFDQDNLGSDNPARYTIYSAKADYTKKFLNKSKLEAGLKASYVESDNKLGFYSQYGTWKANDPTRSNHFIYQENIYAGYLNYTMDLGTKWSLQAGVRAEQTNSESHSVTLNQTTPKEYLDFFPSVFLQQKVSENYQVTYNYSRRIQRPNYDRLNPFVFYLDPLTWAQGNPYLRPQYSNSFQITQTFKNTYILTLGYSKTTDFIAEIPVQRNETNTTVFGPRNVDDHDSYFGTLVAPVKVASKWDMNNSLTAGYQAFSIVLEEELQENKQFYYMLNSNHNLQLPKQIRMEVNAGYQGPNAYGLYKIDPTWWVDAAVKRSFLKDQLEASVSVTDIFRTRRVIGAANLGENINRFDQYFGAQSVRLNLRYRFNKGEKFEMKRRNTNLEELNRTGG</sequence>
<accession>A0A6P1NX00</accession>
<evidence type="ECO:0000256" key="4">
    <source>
        <dbReference type="SAM" id="SignalP"/>
    </source>
</evidence>
<protein>
    <submittedName>
        <fullName evidence="6">TonB-dependent receptor</fullName>
    </submittedName>
</protein>
<dbReference type="Pfam" id="PF14905">
    <property type="entry name" value="OMP_b-brl_3"/>
    <property type="match status" value="1"/>
</dbReference>
<dbReference type="InterPro" id="IPR041700">
    <property type="entry name" value="OMP_b-brl_3"/>
</dbReference>
<gene>
    <name evidence="6" type="ORF">GU926_02910</name>
</gene>
<evidence type="ECO:0000256" key="3">
    <source>
        <dbReference type="ARBA" id="ARBA00023237"/>
    </source>
</evidence>
<comment type="subcellular location">
    <subcellularLocation>
        <location evidence="1">Cell outer membrane</location>
    </subcellularLocation>
</comment>
<dbReference type="Proteomes" id="UP000464214">
    <property type="component" value="Chromosome"/>
</dbReference>
<feature type="chain" id="PRO_5026974374" evidence="4">
    <location>
        <begin position="23"/>
        <end position="811"/>
    </location>
</feature>
<dbReference type="PANTHER" id="PTHR40980">
    <property type="entry name" value="PLUG DOMAIN-CONTAINING PROTEIN"/>
    <property type="match status" value="1"/>
</dbReference>
<dbReference type="RefSeq" id="WP_160688846.1">
    <property type="nucleotide sequence ID" value="NZ_CP047897.1"/>
</dbReference>
<evidence type="ECO:0000259" key="5">
    <source>
        <dbReference type="Pfam" id="PF14905"/>
    </source>
</evidence>
<keyword evidence="6" id="KW-0675">Receptor</keyword>
<dbReference type="SUPFAM" id="SSF49464">
    <property type="entry name" value="Carboxypeptidase regulatory domain-like"/>
    <property type="match status" value="1"/>
</dbReference>
<feature type="domain" description="Outer membrane protein beta-barrel" evidence="5">
    <location>
        <begin position="383"/>
        <end position="786"/>
    </location>
</feature>
<evidence type="ECO:0000313" key="7">
    <source>
        <dbReference type="Proteomes" id="UP000464214"/>
    </source>
</evidence>
<evidence type="ECO:0000256" key="1">
    <source>
        <dbReference type="ARBA" id="ARBA00004442"/>
    </source>
</evidence>
<organism evidence="6 7">
    <name type="scientific">Nibribacter ruber</name>
    <dbReference type="NCBI Taxonomy" id="2698458"/>
    <lineage>
        <taxon>Bacteria</taxon>
        <taxon>Pseudomonadati</taxon>
        <taxon>Bacteroidota</taxon>
        <taxon>Cytophagia</taxon>
        <taxon>Cytophagales</taxon>
        <taxon>Hymenobacteraceae</taxon>
        <taxon>Nibribacter</taxon>
    </lineage>
</organism>
<dbReference type="Gene3D" id="2.40.170.20">
    <property type="entry name" value="TonB-dependent receptor, beta-barrel domain"/>
    <property type="match status" value="1"/>
</dbReference>
<name>A0A6P1NX00_9BACT</name>
<proteinExistence type="predicted"/>
<keyword evidence="3" id="KW-0998">Cell outer membrane</keyword>
<dbReference type="SUPFAM" id="SSF56935">
    <property type="entry name" value="Porins"/>
    <property type="match status" value="1"/>
</dbReference>
<evidence type="ECO:0000256" key="2">
    <source>
        <dbReference type="ARBA" id="ARBA00023136"/>
    </source>
</evidence>
<keyword evidence="7" id="KW-1185">Reference proteome</keyword>
<dbReference type="AlphaFoldDB" id="A0A6P1NX00"/>
<dbReference type="GO" id="GO:0009279">
    <property type="term" value="C:cell outer membrane"/>
    <property type="evidence" value="ECO:0007669"/>
    <property type="project" value="UniProtKB-SubCell"/>
</dbReference>
<dbReference type="EMBL" id="CP047897">
    <property type="protein sequence ID" value="QHL86448.1"/>
    <property type="molecule type" value="Genomic_DNA"/>
</dbReference>
<feature type="signal peptide" evidence="4">
    <location>
        <begin position="1"/>
        <end position="22"/>
    </location>
</feature>
<dbReference type="InterPro" id="IPR008969">
    <property type="entry name" value="CarboxyPept-like_regulatory"/>
</dbReference>
<evidence type="ECO:0000313" key="6">
    <source>
        <dbReference type="EMBL" id="QHL86448.1"/>
    </source>
</evidence>
<keyword evidence="4" id="KW-0732">Signal</keyword>
<dbReference type="PANTHER" id="PTHR40980:SF4">
    <property type="entry name" value="TONB-DEPENDENT RECEPTOR-LIKE BETA-BARREL DOMAIN-CONTAINING PROTEIN"/>
    <property type="match status" value="1"/>
</dbReference>
<dbReference type="KEGG" id="nib:GU926_02910"/>
<keyword evidence="2" id="KW-0472">Membrane</keyword>
<reference evidence="6 7" key="1">
    <citation type="submission" date="2020-01" db="EMBL/GenBank/DDBJ databases">
        <authorList>
            <person name="Kim M."/>
        </authorList>
    </citation>
    <scope>NUCLEOTIDE SEQUENCE [LARGE SCALE GENOMIC DNA]</scope>
    <source>
        <strain evidence="6 7">BT10</strain>
    </source>
</reference>
<dbReference type="InterPro" id="IPR036942">
    <property type="entry name" value="Beta-barrel_TonB_sf"/>
</dbReference>
<dbReference type="Pfam" id="PF13620">
    <property type="entry name" value="CarboxypepD_reg"/>
    <property type="match status" value="1"/>
</dbReference>